<feature type="transmembrane region" description="Helical" evidence="1">
    <location>
        <begin position="54"/>
        <end position="73"/>
    </location>
</feature>
<name>A0A8H5EZG3_9AGAR</name>
<keyword evidence="3" id="KW-1185">Reference proteome</keyword>
<proteinExistence type="predicted"/>
<dbReference type="Proteomes" id="UP000567179">
    <property type="component" value="Unassembled WGS sequence"/>
</dbReference>
<keyword evidence="1" id="KW-0472">Membrane</keyword>
<feature type="transmembrane region" description="Helical" evidence="1">
    <location>
        <begin position="146"/>
        <end position="168"/>
    </location>
</feature>
<feature type="transmembrane region" description="Helical" evidence="1">
    <location>
        <begin position="113"/>
        <end position="134"/>
    </location>
</feature>
<gene>
    <name evidence="2" type="ORF">D9619_012064</name>
</gene>
<organism evidence="2 3">
    <name type="scientific">Psilocybe cf. subviscida</name>
    <dbReference type="NCBI Taxonomy" id="2480587"/>
    <lineage>
        <taxon>Eukaryota</taxon>
        <taxon>Fungi</taxon>
        <taxon>Dikarya</taxon>
        <taxon>Basidiomycota</taxon>
        <taxon>Agaricomycotina</taxon>
        <taxon>Agaricomycetes</taxon>
        <taxon>Agaricomycetidae</taxon>
        <taxon>Agaricales</taxon>
        <taxon>Agaricineae</taxon>
        <taxon>Strophariaceae</taxon>
        <taxon>Psilocybe</taxon>
    </lineage>
</organism>
<keyword evidence="1" id="KW-0812">Transmembrane</keyword>
<feature type="transmembrane region" description="Helical" evidence="1">
    <location>
        <begin position="196"/>
        <end position="220"/>
    </location>
</feature>
<sequence length="229" mass="24740">MDEDCSFDIRVIGTEFATTFVLISATAYGMNVVLLASCLYFLNSGPYAHSRPKIIGFHLYILAMIALATQAAVNISQFASDAGFHLMLGLNIDCLSSSGVASDALPPKRYQQVSAISIPFTILGADAFMLWRCFILYQGTAKFKRVVTTLVLGVLATASIASAIWFIYSFFHQDGVVTLFVSPVSSEDSVTKSRSIIALLVATAISNFSTSVLISTRLLYAHRLLGDAP</sequence>
<dbReference type="AlphaFoldDB" id="A0A8H5EZG3"/>
<evidence type="ECO:0000313" key="2">
    <source>
        <dbReference type="EMBL" id="KAF5318026.1"/>
    </source>
</evidence>
<dbReference type="OrthoDB" id="3267806at2759"/>
<dbReference type="EMBL" id="JAACJJ010000031">
    <property type="protein sequence ID" value="KAF5318026.1"/>
    <property type="molecule type" value="Genomic_DNA"/>
</dbReference>
<accession>A0A8H5EZG3</accession>
<feature type="transmembrane region" description="Helical" evidence="1">
    <location>
        <begin position="20"/>
        <end position="42"/>
    </location>
</feature>
<protein>
    <submittedName>
        <fullName evidence="2">Uncharacterized protein</fullName>
    </submittedName>
</protein>
<reference evidence="2 3" key="1">
    <citation type="journal article" date="2020" name="ISME J.">
        <title>Uncovering the hidden diversity of litter-decomposition mechanisms in mushroom-forming fungi.</title>
        <authorList>
            <person name="Floudas D."/>
            <person name="Bentzer J."/>
            <person name="Ahren D."/>
            <person name="Johansson T."/>
            <person name="Persson P."/>
            <person name="Tunlid A."/>
        </authorList>
    </citation>
    <scope>NUCLEOTIDE SEQUENCE [LARGE SCALE GENOMIC DNA]</scope>
    <source>
        <strain evidence="2 3">CBS 101986</strain>
    </source>
</reference>
<keyword evidence="1" id="KW-1133">Transmembrane helix</keyword>
<evidence type="ECO:0000256" key="1">
    <source>
        <dbReference type="SAM" id="Phobius"/>
    </source>
</evidence>
<evidence type="ECO:0000313" key="3">
    <source>
        <dbReference type="Proteomes" id="UP000567179"/>
    </source>
</evidence>
<comment type="caution">
    <text evidence="2">The sequence shown here is derived from an EMBL/GenBank/DDBJ whole genome shotgun (WGS) entry which is preliminary data.</text>
</comment>